<accession>A0A1X9MH71</accession>
<organism evidence="1 2">
    <name type="scientific">Halalkalibacter krulwichiae</name>
    <dbReference type="NCBI Taxonomy" id="199441"/>
    <lineage>
        <taxon>Bacteria</taxon>
        <taxon>Bacillati</taxon>
        <taxon>Bacillota</taxon>
        <taxon>Bacilli</taxon>
        <taxon>Bacillales</taxon>
        <taxon>Bacillaceae</taxon>
        <taxon>Halalkalibacter</taxon>
    </lineage>
</organism>
<evidence type="ECO:0000313" key="2">
    <source>
        <dbReference type="Proteomes" id="UP000193006"/>
    </source>
</evidence>
<reference evidence="1 2" key="1">
    <citation type="submission" date="2017-04" db="EMBL/GenBank/DDBJ databases">
        <title>Bacillus krulwichiae AM31D Genome sequencing and assembly.</title>
        <authorList>
            <person name="Krulwich T.A."/>
            <person name="Anastor L."/>
            <person name="Ehrlich R."/>
            <person name="Ehrlich G.D."/>
            <person name="Janto B."/>
        </authorList>
    </citation>
    <scope>NUCLEOTIDE SEQUENCE [LARGE SCALE GENOMIC DNA]</scope>
    <source>
        <strain evidence="1 2">AM31D</strain>
    </source>
</reference>
<evidence type="ECO:0000313" key="1">
    <source>
        <dbReference type="EMBL" id="ARK29782.1"/>
    </source>
</evidence>
<protein>
    <submittedName>
        <fullName evidence="1">Uncharacterized protein</fullName>
    </submittedName>
</protein>
<dbReference type="EMBL" id="CP020814">
    <property type="protein sequence ID" value="ARK29782.1"/>
    <property type="molecule type" value="Genomic_DNA"/>
</dbReference>
<keyword evidence="2" id="KW-1185">Reference proteome</keyword>
<dbReference type="AlphaFoldDB" id="A0A1X9MH71"/>
<gene>
    <name evidence="1" type="ORF">BkAM31D_07870</name>
</gene>
<dbReference type="Pfam" id="PF19945">
    <property type="entry name" value="DUF6407"/>
    <property type="match status" value="1"/>
</dbReference>
<dbReference type="InterPro" id="IPR045640">
    <property type="entry name" value="DUF6407"/>
</dbReference>
<dbReference type="Proteomes" id="UP000193006">
    <property type="component" value="Chromosome"/>
</dbReference>
<proteinExistence type="predicted"/>
<sequence length="96" mass="11346">MTTHLQAFVVDAKRQIKGFDEQNVECIREIVRKSMAFYQMKSYEEVEETQFGRVHSLHLHSMMEENVLAKVVKLAMNQEEGLSLEELYNSHISRHY</sequence>
<dbReference type="KEGG" id="bkw:BkAM31D_07870"/>
<dbReference type="STRING" id="199441.BkAM31D_07870"/>
<name>A0A1X9MH71_9BACI</name>
<dbReference type="RefSeq" id="WP_066152580.1">
    <property type="nucleotide sequence ID" value="NZ_CP020814.1"/>
</dbReference>